<proteinExistence type="predicted"/>
<dbReference type="AlphaFoldDB" id="A0AA89CU18"/>
<reference evidence="2 3" key="1">
    <citation type="submission" date="2014-01" db="EMBL/GenBank/DDBJ databases">
        <title>Plasmidome dynamics in the species complex Clostridium novyi sensu lato converts strains of independent lineages into distinctly different pathogens.</title>
        <authorList>
            <person name="Skarin H."/>
            <person name="Segerman B."/>
        </authorList>
    </citation>
    <scope>NUCLEOTIDE SEQUENCE [LARGE SCALE GENOMIC DNA]</scope>
    <source>
        <strain evidence="2 3">4570</strain>
    </source>
</reference>
<keyword evidence="1" id="KW-1133">Transmembrane helix</keyword>
<dbReference type="EMBL" id="JDRX01000008">
    <property type="protein sequence ID" value="KGN02512.1"/>
    <property type="molecule type" value="Genomic_DNA"/>
</dbReference>
<sequence>MTNMGFLKVFLPMLLIVVVILFVYNVLKIYVLDKIKVNKWVMLVITILVFFIPNLLWGKQIQNTYWQYIHTGVFLIFFLWFLDLAGLNNRRAYNKSQEGKNGTIRAKAKPNRVNNADIEVISDSKKAKKKMKKK</sequence>
<organism evidence="2 3">
    <name type="scientific">Clostridium novyi A str. 4570</name>
    <dbReference type="NCBI Taxonomy" id="1444290"/>
    <lineage>
        <taxon>Bacteria</taxon>
        <taxon>Bacillati</taxon>
        <taxon>Bacillota</taxon>
        <taxon>Clostridia</taxon>
        <taxon>Eubacteriales</taxon>
        <taxon>Clostridiaceae</taxon>
        <taxon>Clostridium</taxon>
    </lineage>
</organism>
<name>A0AA89CU18_CLONO</name>
<comment type="caution">
    <text evidence="2">The sequence shown here is derived from an EMBL/GenBank/DDBJ whole genome shotgun (WGS) entry which is preliminary data.</text>
</comment>
<protein>
    <submittedName>
        <fullName evidence="2">Uncharacterized protein</fullName>
    </submittedName>
</protein>
<feature type="transmembrane region" description="Helical" evidence="1">
    <location>
        <begin position="39"/>
        <end position="56"/>
    </location>
</feature>
<keyword evidence="1" id="KW-0472">Membrane</keyword>
<accession>A0AA89CU18</accession>
<evidence type="ECO:0000256" key="1">
    <source>
        <dbReference type="SAM" id="Phobius"/>
    </source>
</evidence>
<gene>
    <name evidence="2" type="ORF">Z969_05375</name>
</gene>
<evidence type="ECO:0000313" key="3">
    <source>
        <dbReference type="Proteomes" id="UP000030016"/>
    </source>
</evidence>
<feature type="transmembrane region" description="Helical" evidence="1">
    <location>
        <begin position="6"/>
        <end position="27"/>
    </location>
</feature>
<feature type="transmembrane region" description="Helical" evidence="1">
    <location>
        <begin position="68"/>
        <end position="87"/>
    </location>
</feature>
<dbReference type="Proteomes" id="UP000030016">
    <property type="component" value="Unassembled WGS sequence"/>
</dbReference>
<evidence type="ECO:0000313" key="2">
    <source>
        <dbReference type="EMBL" id="KGN02512.1"/>
    </source>
</evidence>
<keyword evidence="1" id="KW-0812">Transmembrane</keyword>